<organism evidence="1 2">
    <name type="scientific">Sphingomonas alba</name>
    <dbReference type="NCBI Taxonomy" id="2908208"/>
    <lineage>
        <taxon>Bacteria</taxon>
        <taxon>Pseudomonadati</taxon>
        <taxon>Pseudomonadota</taxon>
        <taxon>Alphaproteobacteria</taxon>
        <taxon>Sphingomonadales</taxon>
        <taxon>Sphingomonadaceae</taxon>
        <taxon>Sphingomonas</taxon>
    </lineage>
</organism>
<accession>A0ABT0RP42</accession>
<name>A0ABT0RP42_9SPHN</name>
<reference evidence="1" key="1">
    <citation type="submission" date="2022-05" db="EMBL/GenBank/DDBJ databases">
        <authorList>
            <person name="Jo J.-H."/>
            <person name="Im W.-T."/>
        </authorList>
    </citation>
    <scope>NUCLEOTIDE SEQUENCE</scope>
    <source>
        <strain evidence="1">SE158</strain>
    </source>
</reference>
<dbReference type="Gene3D" id="3.30.1330.60">
    <property type="entry name" value="OmpA-like domain"/>
    <property type="match status" value="1"/>
</dbReference>
<dbReference type="Proteomes" id="UP001165363">
    <property type="component" value="Unassembled WGS sequence"/>
</dbReference>
<evidence type="ECO:0000313" key="1">
    <source>
        <dbReference type="EMBL" id="MCL6684422.1"/>
    </source>
</evidence>
<keyword evidence="2" id="KW-1185">Reference proteome</keyword>
<protein>
    <recommendedName>
        <fullName evidence="3">OmpA-like domain-containing protein</fullName>
    </recommendedName>
</protein>
<dbReference type="RefSeq" id="WP_249848834.1">
    <property type="nucleotide sequence ID" value="NZ_JAMGBD010000002.1"/>
</dbReference>
<comment type="caution">
    <text evidence="1">The sequence shown here is derived from an EMBL/GenBank/DDBJ whole genome shotgun (WGS) entry which is preliminary data.</text>
</comment>
<gene>
    <name evidence="1" type="ORF">LZ536_11010</name>
</gene>
<evidence type="ECO:0008006" key="3">
    <source>
        <dbReference type="Google" id="ProtNLM"/>
    </source>
</evidence>
<proteinExistence type="predicted"/>
<evidence type="ECO:0000313" key="2">
    <source>
        <dbReference type="Proteomes" id="UP001165363"/>
    </source>
</evidence>
<dbReference type="SUPFAM" id="SSF103088">
    <property type="entry name" value="OmpA-like"/>
    <property type="match status" value="1"/>
</dbReference>
<dbReference type="EMBL" id="JAMGBD010000002">
    <property type="protein sequence ID" value="MCL6684422.1"/>
    <property type="molecule type" value="Genomic_DNA"/>
</dbReference>
<dbReference type="InterPro" id="IPR036737">
    <property type="entry name" value="OmpA-like_sf"/>
</dbReference>
<sequence length="193" mass="21131">MARSRRLDANARTWLTLAITLFLTGPIVALRSCVQTTLDKDRVVISSQIDERLVSLKNGTTLVLEPGSIGYKMANWLKVGTTTTHQFSVGDEVFASGSAEPTPDGAHRVADFAQMMKAHPELTTQIMITTAKGIKTEAEDQLEQSRAQRLQRDIVALGVERTKIAVVAQPVEVKTGKPSEHPHLLIVLERAHA</sequence>